<accession>X1I6E3</accession>
<comment type="caution">
    <text evidence="2">The sequence shown here is derived from an EMBL/GenBank/DDBJ whole genome shotgun (WGS) entry which is preliminary data.</text>
</comment>
<organism evidence="2">
    <name type="scientific">marine sediment metagenome</name>
    <dbReference type="NCBI Taxonomy" id="412755"/>
    <lineage>
        <taxon>unclassified sequences</taxon>
        <taxon>metagenomes</taxon>
        <taxon>ecological metagenomes</taxon>
    </lineage>
</organism>
<dbReference type="AlphaFoldDB" id="X1I6E3"/>
<reference evidence="2" key="1">
    <citation type="journal article" date="2014" name="Front. Microbiol.">
        <title>High frequency of phylogenetically diverse reductive dehalogenase-homologous genes in deep subseafloor sedimentary metagenomes.</title>
        <authorList>
            <person name="Kawai M."/>
            <person name="Futagami T."/>
            <person name="Toyoda A."/>
            <person name="Takaki Y."/>
            <person name="Nishi S."/>
            <person name="Hori S."/>
            <person name="Arai W."/>
            <person name="Tsubouchi T."/>
            <person name="Morono Y."/>
            <person name="Uchiyama I."/>
            <person name="Ito T."/>
            <person name="Fujiyama A."/>
            <person name="Inagaki F."/>
            <person name="Takami H."/>
        </authorList>
    </citation>
    <scope>NUCLEOTIDE SEQUENCE</scope>
    <source>
        <strain evidence="2">Expedition CK06-06</strain>
    </source>
</reference>
<dbReference type="EMBL" id="BARU01016833">
    <property type="protein sequence ID" value="GAH53128.1"/>
    <property type="molecule type" value="Genomic_DNA"/>
</dbReference>
<feature type="domain" description="Polysaccharide pyruvyl transferase" evidence="1">
    <location>
        <begin position="9"/>
        <end position="272"/>
    </location>
</feature>
<proteinExistence type="predicted"/>
<evidence type="ECO:0000259" key="1">
    <source>
        <dbReference type="Pfam" id="PF04230"/>
    </source>
</evidence>
<sequence>MSHSEETGRMLKANFPDVQIIYGGVNENYEPDAEDVLKAFDESDIMVHGSGPYVVGERCLRAWVKITGKPFGIFGTTIQWINEGLKELLGKASFIYTRETESLKILESEGITGPQISFAPDATFYLNILDEERAIRFLDDQGLEEEKYICAIPRLRYTPYHKIKKVNWDEAKIHEVEETNKRYKEEDHAKLREAIITWVRETGHKVLICPEMTYEVDIMDELLIDLLPDDVKPFVVKRGYWMPDEAASVYKRAFALLSFECHSPIIALANGTIAFYLRQPQDT</sequence>
<name>X1I6E3_9ZZZZ</name>
<dbReference type="InterPro" id="IPR007345">
    <property type="entry name" value="Polysacch_pyruvyl_Trfase"/>
</dbReference>
<evidence type="ECO:0000313" key="2">
    <source>
        <dbReference type="EMBL" id="GAH53128.1"/>
    </source>
</evidence>
<feature type="non-terminal residue" evidence="2">
    <location>
        <position position="283"/>
    </location>
</feature>
<dbReference type="Pfam" id="PF04230">
    <property type="entry name" value="PS_pyruv_trans"/>
    <property type="match status" value="1"/>
</dbReference>
<gene>
    <name evidence="2" type="ORF">S03H2_27956</name>
</gene>
<protein>
    <recommendedName>
        <fullName evidence="1">Polysaccharide pyruvyl transferase domain-containing protein</fullName>
    </recommendedName>
</protein>